<gene>
    <name evidence="3" type="ORF">ALECFALPRED_003452</name>
</gene>
<evidence type="ECO:0000313" key="4">
    <source>
        <dbReference type="Proteomes" id="UP000664203"/>
    </source>
</evidence>
<keyword evidence="2" id="KW-1133">Transmembrane helix</keyword>
<dbReference type="AlphaFoldDB" id="A0A8H3FJX6"/>
<accession>A0A8H3FJX6</accession>
<keyword evidence="2" id="KW-0812">Transmembrane</keyword>
<keyword evidence="4" id="KW-1185">Reference proteome</keyword>
<proteinExistence type="predicted"/>
<feature type="transmembrane region" description="Helical" evidence="2">
    <location>
        <begin position="166"/>
        <end position="184"/>
    </location>
</feature>
<reference evidence="3" key="1">
    <citation type="submission" date="2021-03" db="EMBL/GenBank/DDBJ databases">
        <authorList>
            <person name="Tagirdzhanova G."/>
        </authorList>
    </citation>
    <scope>NUCLEOTIDE SEQUENCE</scope>
</reference>
<organism evidence="3 4">
    <name type="scientific">Alectoria fallacina</name>
    <dbReference type="NCBI Taxonomy" id="1903189"/>
    <lineage>
        <taxon>Eukaryota</taxon>
        <taxon>Fungi</taxon>
        <taxon>Dikarya</taxon>
        <taxon>Ascomycota</taxon>
        <taxon>Pezizomycotina</taxon>
        <taxon>Lecanoromycetes</taxon>
        <taxon>OSLEUM clade</taxon>
        <taxon>Lecanoromycetidae</taxon>
        <taxon>Lecanorales</taxon>
        <taxon>Lecanorineae</taxon>
        <taxon>Parmeliaceae</taxon>
        <taxon>Alectoria</taxon>
    </lineage>
</organism>
<feature type="compositionally biased region" description="Low complexity" evidence="1">
    <location>
        <begin position="43"/>
        <end position="58"/>
    </location>
</feature>
<protein>
    <submittedName>
        <fullName evidence="3">Uncharacterized protein</fullName>
    </submittedName>
</protein>
<name>A0A8H3FJX6_9LECA</name>
<dbReference type="Proteomes" id="UP000664203">
    <property type="component" value="Unassembled WGS sequence"/>
</dbReference>
<keyword evidence="2" id="KW-0472">Membrane</keyword>
<sequence length="185" mass="17939">MLHPNTKVSRASSSLSDYAFSTAIFSVPGLNPVFTAVSPTASTTTGVVTTSNSGLSGSSSGGSFIGSETPTTPSVINSGAMMPMSANTPVTIAPSSAPVMAGPSSSPALSSETTGGIVTPSKVGTMGASEATSGTAASSTVNAPAINTSSASASSNNSKKSVAGQFHSFAGTAGILVLIGILVWM</sequence>
<comment type="caution">
    <text evidence="3">The sequence shown here is derived from an EMBL/GenBank/DDBJ whole genome shotgun (WGS) entry which is preliminary data.</text>
</comment>
<evidence type="ECO:0000256" key="1">
    <source>
        <dbReference type="SAM" id="MobiDB-lite"/>
    </source>
</evidence>
<dbReference type="EMBL" id="CAJPDR010000214">
    <property type="protein sequence ID" value="CAF9926472.1"/>
    <property type="molecule type" value="Genomic_DNA"/>
</dbReference>
<evidence type="ECO:0000256" key="2">
    <source>
        <dbReference type="SAM" id="Phobius"/>
    </source>
</evidence>
<feature type="region of interest" description="Disordered" evidence="1">
    <location>
        <begin position="43"/>
        <end position="75"/>
    </location>
</feature>
<evidence type="ECO:0000313" key="3">
    <source>
        <dbReference type="EMBL" id="CAF9926472.1"/>
    </source>
</evidence>